<evidence type="ECO:0000313" key="3">
    <source>
        <dbReference type="Proteomes" id="UP000664417"/>
    </source>
</evidence>
<dbReference type="AlphaFoldDB" id="A0A8J7QG79"/>
<feature type="transmembrane region" description="Helical" evidence="1">
    <location>
        <begin position="6"/>
        <end position="26"/>
    </location>
</feature>
<gene>
    <name evidence="2" type="ORF">J3U88_06150</name>
</gene>
<comment type="caution">
    <text evidence="2">The sequence shown here is derived from an EMBL/GenBank/DDBJ whole genome shotgun (WGS) entry which is preliminary data.</text>
</comment>
<keyword evidence="1" id="KW-1133">Transmembrane helix</keyword>
<name>A0A8J7QG79_9BACT</name>
<proteinExistence type="predicted"/>
<organism evidence="2 3">
    <name type="scientific">Acanthopleuribacter pedis</name>
    <dbReference type="NCBI Taxonomy" id="442870"/>
    <lineage>
        <taxon>Bacteria</taxon>
        <taxon>Pseudomonadati</taxon>
        <taxon>Acidobacteriota</taxon>
        <taxon>Holophagae</taxon>
        <taxon>Acanthopleuribacterales</taxon>
        <taxon>Acanthopleuribacteraceae</taxon>
        <taxon>Acanthopleuribacter</taxon>
    </lineage>
</organism>
<accession>A0A8J7QG79</accession>
<reference evidence="2" key="1">
    <citation type="submission" date="2021-03" db="EMBL/GenBank/DDBJ databases">
        <authorList>
            <person name="Wang G."/>
        </authorList>
    </citation>
    <scope>NUCLEOTIDE SEQUENCE</scope>
    <source>
        <strain evidence="2">KCTC 12899</strain>
    </source>
</reference>
<dbReference type="RefSeq" id="WP_207857605.1">
    <property type="nucleotide sequence ID" value="NZ_JAFREP010000004.1"/>
</dbReference>
<evidence type="ECO:0000256" key="1">
    <source>
        <dbReference type="SAM" id="Phobius"/>
    </source>
</evidence>
<keyword evidence="1" id="KW-0472">Membrane</keyword>
<keyword evidence="1" id="KW-0812">Transmembrane</keyword>
<protein>
    <submittedName>
        <fullName evidence="2">Uncharacterized protein</fullName>
    </submittedName>
</protein>
<sequence length="171" mass="19205">MIFAIVLQSIVSLIVLILAFYMYMAVQREQLQGAEQLQALEKERVLSEDLLRWHQAKLQGFDIAVTLKQLGVTQLSIYSADTAGRLLAKELKGKMELAYFIDRNPNVQEREIDGLLVMGMYPRDDYGDGIVVALMNDGDKTMKRRLEDLGLPAKVFCLRDLIGAALLENAG</sequence>
<evidence type="ECO:0000313" key="2">
    <source>
        <dbReference type="EMBL" id="MBO1318038.1"/>
    </source>
</evidence>
<dbReference type="Proteomes" id="UP000664417">
    <property type="component" value="Unassembled WGS sequence"/>
</dbReference>
<dbReference type="EMBL" id="JAFREP010000004">
    <property type="protein sequence ID" value="MBO1318038.1"/>
    <property type="molecule type" value="Genomic_DNA"/>
</dbReference>
<keyword evidence="3" id="KW-1185">Reference proteome</keyword>